<dbReference type="EMBL" id="FOSF01000034">
    <property type="protein sequence ID" value="SFK18386.1"/>
    <property type="molecule type" value="Genomic_DNA"/>
</dbReference>
<reference evidence="1 2" key="1">
    <citation type="submission" date="2016-10" db="EMBL/GenBank/DDBJ databases">
        <authorList>
            <person name="Varghese N."/>
            <person name="Submissions S."/>
        </authorList>
    </citation>
    <scope>NUCLEOTIDE SEQUENCE [LARGE SCALE GENOMIC DNA]</scope>
    <source>
        <strain evidence="1 2">22B</strain>
    </source>
</reference>
<dbReference type="AlphaFoldDB" id="A0A662ZBY2"/>
<organism evidence="1 2">
    <name type="scientific">Succinivibrio dextrinosolvens</name>
    <dbReference type="NCBI Taxonomy" id="83771"/>
    <lineage>
        <taxon>Bacteria</taxon>
        <taxon>Pseudomonadati</taxon>
        <taxon>Pseudomonadota</taxon>
        <taxon>Gammaproteobacteria</taxon>
        <taxon>Aeromonadales</taxon>
        <taxon>Succinivibrionaceae</taxon>
        <taxon>Succinivibrio</taxon>
    </lineage>
</organism>
<protein>
    <submittedName>
        <fullName evidence="1">Uncharacterized protein</fullName>
    </submittedName>
</protein>
<dbReference type="OrthoDB" id="9873768at2"/>
<proteinExistence type="predicted"/>
<name>A0A662ZBY2_9GAMM</name>
<sequence>MLGMEFKLNRERIAEKESYSYEVYISTLDKLFKDYNFIIYEEGEARRYLGQNVSEDFVNLTIIYARLMKTKWFIQNLNYWYLLNSEDKQDPYDFDYEDYIPRLAKCNRLFWLDPQNIKPKEGITAI</sequence>
<accession>A0A662ZBY2</accession>
<evidence type="ECO:0000313" key="2">
    <source>
        <dbReference type="Proteomes" id="UP000243374"/>
    </source>
</evidence>
<dbReference type="RefSeq" id="WP_074840937.1">
    <property type="nucleotide sequence ID" value="NZ_CP047056.1"/>
</dbReference>
<gene>
    <name evidence="1" type="ORF">SAMN04487865_103412</name>
</gene>
<keyword evidence="2" id="KW-1185">Reference proteome</keyword>
<evidence type="ECO:0000313" key="1">
    <source>
        <dbReference type="EMBL" id="SFK18386.1"/>
    </source>
</evidence>
<dbReference type="Proteomes" id="UP000243374">
    <property type="component" value="Unassembled WGS sequence"/>
</dbReference>